<protein>
    <submittedName>
        <fullName evidence="1">Uncharacterized protein</fullName>
    </submittedName>
</protein>
<dbReference type="EMBL" id="AEYP01060473">
    <property type="status" value="NOT_ANNOTATED_CDS"/>
    <property type="molecule type" value="Genomic_DNA"/>
</dbReference>
<sequence>MGQWHMCMSPGGTCNLHVHGLIAHNIHGTPRTKNYSGSMIYGSSVKIKASTNLGETLSIVVAQIPRLMELPPPQTPAPVSEERLLWKVFFW</sequence>
<name>M3XMX5_MUSPF</name>
<dbReference type="AlphaFoldDB" id="M3XMX5"/>
<evidence type="ECO:0000313" key="1">
    <source>
        <dbReference type="Ensembl" id="ENSMPUP00000000425.1"/>
    </source>
</evidence>
<reference evidence="1" key="1">
    <citation type="submission" date="2024-06" db="UniProtKB">
        <authorList>
            <consortium name="Ensembl"/>
        </authorList>
    </citation>
    <scope>IDENTIFICATION</scope>
</reference>
<organism evidence="1">
    <name type="scientific">Mustela putorius furo</name>
    <name type="common">European domestic ferret</name>
    <name type="synonym">Mustela furo</name>
    <dbReference type="NCBI Taxonomy" id="9669"/>
    <lineage>
        <taxon>Eukaryota</taxon>
        <taxon>Metazoa</taxon>
        <taxon>Chordata</taxon>
        <taxon>Craniata</taxon>
        <taxon>Vertebrata</taxon>
        <taxon>Euteleostomi</taxon>
        <taxon>Mammalia</taxon>
        <taxon>Eutheria</taxon>
        <taxon>Laurasiatheria</taxon>
        <taxon>Carnivora</taxon>
        <taxon>Caniformia</taxon>
        <taxon>Musteloidea</taxon>
        <taxon>Mustelidae</taxon>
        <taxon>Mustelinae</taxon>
        <taxon>Mustela</taxon>
    </lineage>
</organism>
<dbReference type="InParanoid" id="M3XMX5"/>
<accession>M3XMX5</accession>
<dbReference type="HOGENOM" id="CLU_2426444_0_0_1"/>
<dbReference type="Ensembl" id="ENSMPUT00000000433.1">
    <property type="protein sequence ID" value="ENSMPUP00000000425.1"/>
    <property type="gene ID" value="ENSMPUG00000000428.1"/>
</dbReference>
<proteinExistence type="predicted"/>